<dbReference type="OrthoDB" id="1680511at2759"/>
<dbReference type="PANTHER" id="PTHR35483:SF1">
    <property type="entry name" value="GLYCINE-RICH PROTEIN-RELATED"/>
    <property type="match status" value="1"/>
</dbReference>
<proteinExistence type="predicted"/>
<dbReference type="GO" id="GO:0009507">
    <property type="term" value="C:chloroplast"/>
    <property type="evidence" value="ECO:0007669"/>
    <property type="project" value="TreeGrafter"/>
</dbReference>
<dbReference type="Proteomes" id="UP001085076">
    <property type="component" value="Miscellaneous, Linkage group lg03"/>
</dbReference>
<dbReference type="AlphaFoldDB" id="A0A9D5HHV5"/>
<comment type="caution">
    <text evidence="2">The sequence shown here is derived from an EMBL/GenBank/DDBJ whole genome shotgun (WGS) entry which is preliminary data.</text>
</comment>
<reference evidence="2" key="2">
    <citation type="journal article" date="2022" name="Hortic Res">
        <title>The genome of Dioscorea zingiberensis sheds light on the biosynthesis, origin and evolution of the medicinally important diosgenin saponins.</title>
        <authorList>
            <person name="Li Y."/>
            <person name="Tan C."/>
            <person name="Li Z."/>
            <person name="Guo J."/>
            <person name="Li S."/>
            <person name="Chen X."/>
            <person name="Wang C."/>
            <person name="Dai X."/>
            <person name="Yang H."/>
            <person name="Song W."/>
            <person name="Hou L."/>
            <person name="Xu J."/>
            <person name="Tong Z."/>
            <person name="Xu A."/>
            <person name="Yuan X."/>
            <person name="Wang W."/>
            <person name="Yang Q."/>
            <person name="Chen L."/>
            <person name="Sun Z."/>
            <person name="Wang K."/>
            <person name="Pan B."/>
            <person name="Chen J."/>
            <person name="Bao Y."/>
            <person name="Liu F."/>
            <person name="Qi X."/>
            <person name="Gang D.R."/>
            <person name="Wen J."/>
            <person name="Li J."/>
        </authorList>
    </citation>
    <scope>NUCLEOTIDE SEQUENCE</scope>
    <source>
        <strain evidence="2">Dzin_1.0</strain>
    </source>
</reference>
<keyword evidence="3" id="KW-1185">Reference proteome</keyword>
<evidence type="ECO:0000313" key="3">
    <source>
        <dbReference type="Proteomes" id="UP001085076"/>
    </source>
</evidence>
<keyword evidence="1" id="KW-0472">Membrane</keyword>
<dbReference type="PANTHER" id="PTHR35483">
    <property type="entry name" value="NUCLEUSENVELOPE PROTEIN"/>
    <property type="match status" value="1"/>
</dbReference>
<feature type="transmembrane region" description="Helical" evidence="1">
    <location>
        <begin position="44"/>
        <end position="61"/>
    </location>
</feature>
<dbReference type="EMBL" id="JAGGNH010000003">
    <property type="protein sequence ID" value="KAJ0977100.1"/>
    <property type="molecule type" value="Genomic_DNA"/>
</dbReference>
<name>A0A9D5HHV5_9LILI</name>
<keyword evidence="1" id="KW-0812">Transmembrane</keyword>
<gene>
    <name evidence="2" type="ORF">J5N97_012574</name>
</gene>
<organism evidence="2 3">
    <name type="scientific">Dioscorea zingiberensis</name>
    <dbReference type="NCBI Taxonomy" id="325984"/>
    <lineage>
        <taxon>Eukaryota</taxon>
        <taxon>Viridiplantae</taxon>
        <taxon>Streptophyta</taxon>
        <taxon>Embryophyta</taxon>
        <taxon>Tracheophyta</taxon>
        <taxon>Spermatophyta</taxon>
        <taxon>Magnoliopsida</taxon>
        <taxon>Liliopsida</taxon>
        <taxon>Dioscoreales</taxon>
        <taxon>Dioscoreaceae</taxon>
        <taxon>Dioscorea</taxon>
    </lineage>
</organism>
<evidence type="ECO:0000256" key="1">
    <source>
        <dbReference type="SAM" id="Phobius"/>
    </source>
</evidence>
<sequence length="99" mass="11438">MENLWTHGDYPKELKEQPAENLFTVQQQREINYNLNFSELRDELLQLNLATIGFILLYACIVRGDELMLLSVDFIRYLFGAQSSAPLKLDNNRGDTWGG</sequence>
<evidence type="ECO:0000313" key="2">
    <source>
        <dbReference type="EMBL" id="KAJ0977100.1"/>
    </source>
</evidence>
<keyword evidence="1" id="KW-1133">Transmembrane helix</keyword>
<protein>
    <submittedName>
        <fullName evidence="2">Uncharacterized protein</fullName>
    </submittedName>
</protein>
<reference evidence="2" key="1">
    <citation type="submission" date="2021-03" db="EMBL/GenBank/DDBJ databases">
        <authorList>
            <person name="Li Z."/>
            <person name="Yang C."/>
        </authorList>
    </citation>
    <scope>NUCLEOTIDE SEQUENCE</scope>
    <source>
        <strain evidence="2">Dzin_1.0</strain>
        <tissue evidence="2">Leaf</tissue>
    </source>
</reference>
<accession>A0A9D5HHV5</accession>